<feature type="non-terminal residue" evidence="6">
    <location>
        <position position="296"/>
    </location>
</feature>
<dbReference type="SUPFAM" id="SSF57667">
    <property type="entry name" value="beta-beta-alpha zinc fingers"/>
    <property type="match status" value="1"/>
</dbReference>
<feature type="compositionally biased region" description="Polar residues" evidence="4">
    <location>
        <begin position="70"/>
        <end position="84"/>
    </location>
</feature>
<keyword evidence="2" id="KW-0863">Zinc-finger</keyword>
<feature type="compositionally biased region" description="Polar residues" evidence="4">
    <location>
        <begin position="230"/>
        <end position="240"/>
    </location>
</feature>
<comment type="caution">
    <text evidence="6">The sequence shown here is derived from an EMBL/GenBank/DDBJ whole genome shotgun (WGS) entry which is preliminary data.</text>
</comment>
<reference evidence="6 7" key="1">
    <citation type="submission" date="2018-05" db="EMBL/GenBank/DDBJ databases">
        <title>Draft genome sequence of Scytalidium lignicola DSM 105466, a ubiquitous saprotrophic fungus.</title>
        <authorList>
            <person name="Buettner E."/>
            <person name="Gebauer A.M."/>
            <person name="Hofrichter M."/>
            <person name="Liers C."/>
            <person name="Kellner H."/>
        </authorList>
    </citation>
    <scope>NUCLEOTIDE SEQUENCE [LARGE SCALE GENOMIC DNA]</scope>
    <source>
        <strain evidence="6 7">DSM 105466</strain>
    </source>
</reference>
<dbReference type="GO" id="GO:0008270">
    <property type="term" value="F:zinc ion binding"/>
    <property type="evidence" value="ECO:0007669"/>
    <property type="project" value="UniProtKB-KW"/>
</dbReference>
<evidence type="ECO:0000313" key="6">
    <source>
        <dbReference type="EMBL" id="RFU36292.1"/>
    </source>
</evidence>
<dbReference type="EMBL" id="NCSJ02000001">
    <property type="protein sequence ID" value="RFU36292.1"/>
    <property type="molecule type" value="Genomic_DNA"/>
</dbReference>
<accession>A0A3E2HSL5</accession>
<dbReference type="Proteomes" id="UP000258309">
    <property type="component" value="Unassembled WGS sequence"/>
</dbReference>
<keyword evidence="1" id="KW-0479">Metal-binding</keyword>
<proteinExistence type="predicted"/>
<dbReference type="SMART" id="SM00451">
    <property type="entry name" value="ZnF_U1"/>
    <property type="match status" value="1"/>
</dbReference>
<evidence type="ECO:0000256" key="2">
    <source>
        <dbReference type="ARBA" id="ARBA00022771"/>
    </source>
</evidence>
<keyword evidence="3" id="KW-0862">Zinc</keyword>
<evidence type="ECO:0000256" key="3">
    <source>
        <dbReference type="ARBA" id="ARBA00022833"/>
    </source>
</evidence>
<dbReference type="STRING" id="5539.A0A3E2HSL5"/>
<gene>
    <name evidence="6" type="ORF">B7463_g39</name>
</gene>
<evidence type="ECO:0000256" key="4">
    <source>
        <dbReference type="SAM" id="MobiDB-lite"/>
    </source>
</evidence>
<name>A0A3E2HSL5_SCYLI</name>
<feature type="compositionally biased region" description="Polar residues" evidence="4">
    <location>
        <begin position="266"/>
        <end position="280"/>
    </location>
</feature>
<keyword evidence="7" id="KW-1185">Reference proteome</keyword>
<dbReference type="InterPro" id="IPR013085">
    <property type="entry name" value="U1-CZ_Znf_C2H2"/>
</dbReference>
<dbReference type="PANTHER" id="PTHR13173">
    <property type="entry name" value="WW DOMAIN BINDING PROTEIN 4"/>
    <property type="match status" value="1"/>
</dbReference>
<dbReference type="InterPro" id="IPR003604">
    <property type="entry name" value="Matrin/U1-like-C_Znf_C2H2"/>
</dbReference>
<feature type="region of interest" description="Disordered" evidence="4">
    <location>
        <begin position="222"/>
        <end position="283"/>
    </location>
</feature>
<organism evidence="6 7">
    <name type="scientific">Scytalidium lignicola</name>
    <name type="common">Hyphomycete</name>
    <dbReference type="NCBI Taxonomy" id="5539"/>
    <lineage>
        <taxon>Eukaryota</taxon>
        <taxon>Fungi</taxon>
        <taxon>Dikarya</taxon>
        <taxon>Ascomycota</taxon>
        <taxon>Pezizomycotina</taxon>
        <taxon>Leotiomycetes</taxon>
        <taxon>Leotiomycetes incertae sedis</taxon>
        <taxon>Scytalidium</taxon>
    </lineage>
</organism>
<dbReference type="GO" id="GO:0000398">
    <property type="term" value="P:mRNA splicing, via spliceosome"/>
    <property type="evidence" value="ECO:0007669"/>
    <property type="project" value="InterPro"/>
</dbReference>
<evidence type="ECO:0000259" key="5">
    <source>
        <dbReference type="SMART" id="SM00451"/>
    </source>
</evidence>
<dbReference type="PANTHER" id="PTHR13173:SF10">
    <property type="entry name" value="WW DOMAIN-BINDING PROTEIN 4"/>
    <property type="match status" value="1"/>
</dbReference>
<evidence type="ECO:0000256" key="1">
    <source>
        <dbReference type="ARBA" id="ARBA00022723"/>
    </source>
</evidence>
<dbReference type="InterPro" id="IPR040023">
    <property type="entry name" value="WBP4"/>
</dbReference>
<evidence type="ECO:0000313" key="7">
    <source>
        <dbReference type="Proteomes" id="UP000258309"/>
    </source>
</evidence>
<dbReference type="OMA" id="KSAPRYW"/>
<dbReference type="GO" id="GO:0071011">
    <property type="term" value="C:precatalytic spliceosome"/>
    <property type="evidence" value="ECO:0007669"/>
    <property type="project" value="TreeGrafter"/>
</dbReference>
<dbReference type="GO" id="GO:0003723">
    <property type="term" value="F:RNA binding"/>
    <property type="evidence" value="ECO:0007669"/>
    <property type="project" value="TreeGrafter"/>
</dbReference>
<dbReference type="InterPro" id="IPR036236">
    <property type="entry name" value="Znf_C2H2_sf"/>
</dbReference>
<dbReference type="Pfam" id="PF06220">
    <property type="entry name" value="zf-U1"/>
    <property type="match status" value="1"/>
</dbReference>
<protein>
    <recommendedName>
        <fullName evidence="5">U1-type domain-containing protein</fullName>
    </recommendedName>
</protein>
<feature type="region of interest" description="Disordered" evidence="4">
    <location>
        <begin position="170"/>
        <end position="191"/>
    </location>
</feature>
<feature type="non-terminal residue" evidence="6">
    <location>
        <position position="1"/>
    </location>
</feature>
<dbReference type="Gene3D" id="3.30.160.60">
    <property type="entry name" value="Classic Zinc Finger"/>
    <property type="match status" value="1"/>
</dbReference>
<dbReference type="AlphaFoldDB" id="A0A3E2HSL5"/>
<sequence length="296" mass="33505">MAEYWKSTPKYWCKHCKVYVRDTKLEKTNHEATPRHQGNLKRFLRDLHRGHEKEEKDKERAKTEVARLNGLTTGSAIGSSTESSFGRGPTPSAPKPQATAVQRKQQLAQLAEMGINIPDEFRGEMAMAGEWKVTSERIIDQEVGQKNPDAIGFGVRKRPVEEDEELMVESKRKKWGPRYRTLPSQEDTDDLDALLQSTTRKGKEPVSKMEIKEEIKTEIKTEPDVLPQIDKTNSISQGTADQKPFGIKEESLESDTILSTMDEATESNPEQGDATATQNPLGVVFKKRKIKNVRQK</sequence>
<feature type="domain" description="U1-type" evidence="5">
    <location>
        <begin position="8"/>
        <end position="43"/>
    </location>
</feature>
<feature type="region of interest" description="Disordered" evidence="4">
    <location>
        <begin position="69"/>
        <end position="104"/>
    </location>
</feature>
<dbReference type="OrthoDB" id="191651at2759"/>